<dbReference type="InterPro" id="IPR007391">
    <property type="entry name" value="Vancomycin_resist_VanW"/>
</dbReference>
<accession>A0A1X7KTK0</accession>
<keyword evidence="1" id="KW-1133">Transmembrane helix</keyword>
<dbReference type="InterPro" id="IPR052913">
    <property type="entry name" value="Glycopeptide_resist_protein"/>
</dbReference>
<evidence type="ECO:0000313" key="3">
    <source>
        <dbReference type="Proteomes" id="UP000193834"/>
    </source>
</evidence>
<dbReference type="Pfam" id="PF04294">
    <property type="entry name" value="VanW"/>
    <property type="match status" value="1"/>
</dbReference>
<gene>
    <name evidence="2" type="ORF">SAMN06295960_2696</name>
</gene>
<evidence type="ECO:0000313" key="2">
    <source>
        <dbReference type="EMBL" id="SMG44880.1"/>
    </source>
</evidence>
<dbReference type="PANTHER" id="PTHR35788:SF1">
    <property type="entry name" value="EXPORTED PROTEIN"/>
    <property type="match status" value="1"/>
</dbReference>
<organism evidence="2 3">
    <name type="scientific">Paenibacillus aquistagni</name>
    <dbReference type="NCBI Taxonomy" id="1852522"/>
    <lineage>
        <taxon>Bacteria</taxon>
        <taxon>Bacillati</taxon>
        <taxon>Bacillota</taxon>
        <taxon>Bacilli</taxon>
        <taxon>Bacillales</taxon>
        <taxon>Paenibacillaceae</taxon>
        <taxon>Paenibacillus</taxon>
    </lineage>
</organism>
<dbReference type="Proteomes" id="UP000193834">
    <property type="component" value="Unassembled WGS sequence"/>
</dbReference>
<sequence>MSHKDGNNPVSSAEDEAPHSSKIHRMLAVIKEKCMKHRKGIITAVALVGILGAGFQGYAAWSLRDDRLPEGYQVIGIQAGGLTPAEVKQRLEEQLGHWNEIAVMFEPDRSDAALNKLLSRTFTLQELGFEINQEEVFQPIKEWEEGGFWTRLALKRELKGVHQEAEAVLNEDKLVKTMEQAYGALIDRKPQDARADYQKPLAPVYMEEQTGIELDEHSLKQMLAKKVASELKKGDQHDRLLMLRLPLITMPPSTTVKMLEDRKPDSLLARSIYDVSHLEKKELKAVEASASALNGKVLVPGEDMEERALALHVEEKLQLQDSEGVYQAAAVLYQAALMGGLAVTEQSPSSASVSQIASNVSDANASSLRPQIIIRNNTKGDVVWRSELRDGQLIVDLYGKKEPGVTYEIETIHEQKAPEDADALHLKRLSLAKPEAAAEQEVSASSLPKEIYRIKRIDGMIVQRERISVSMTRHLSSTYSY</sequence>
<dbReference type="EMBL" id="FXAZ01000003">
    <property type="protein sequence ID" value="SMG44880.1"/>
    <property type="molecule type" value="Genomic_DNA"/>
</dbReference>
<keyword evidence="3" id="KW-1185">Reference proteome</keyword>
<dbReference type="AlphaFoldDB" id="A0A1X7KTK0"/>
<name>A0A1X7KTK0_9BACL</name>
<dbReference type="STRING" id="1852522.SAMN06295960_2696"/>
<protein>
    <submittedName>
        <fullName evidence="2">VanW like protein</fullName>
    </submittedName>
</protein>
<dbReference type="RefSeq" id="WP_085494863.1">
    <property type="nucleotide sequence ID" value="NZ_FXAZ01000003.1"/>
</dbReference>
<keyword evidence="1" id="KW-0472">Membrane</keyword>
<keyword evidence="1" id="KW-0812">Transmembrane</keyword>
<proteinExistence type="predicted"/>
<feature type="transmembrane region" description="Helical" evidence="1">
    <location>
        <begin position="41"/>
        <end position="61"/>
    </location>
</feature>
<reference evidence="2 3" key="1">
    <citation type="submission" date="2017-04" db="EMBL/GenBank/DDBJ databases">
        <authorList>
            <person name="Afonso C.L."/>
            <person name="Miller P.J."/>
            <person name="Scott M.A."/>
            <person name="Spackman E."/>
            <person name="Goraichik I."/>
            <person name="Dimitrov K.M."/>
            <person name="Suarez D.L."/>
            <person name="Swayne D.E."/>
        </authorList>
    </citation>
    <scope>NUCLEOTIDE SEQUENCE [LARGE SCALE GENOMIC DNA]</scope>
    <source>
        <strain evidence="2 3">11</strain>
    </source>
</reference>
<evidence type="ECO:0000256" key="1">
    <source>
        <dbReference type="SAM" id="Phobius"/>
    </source>
</evidence>
<dbReference type="PANTHER" id="PTHR35788">
    <property type="entry name" value="EXPORTED PROTEIN-RELATED"/>
    <property type="match status" value="1"/>
</dbReference>